<protein>
    <submittedName>
        <fullName evidence="3">N-Acetyl-D-glucosamine ABC transport system, sugar-binding protein</fullName>
    </submittedName>
</protein>
<keyword evidence="2" id="KW-0732">Signal</keyword>
<feature type="signal peptide" evidence="2">
    <location>
        <begin position="1"/>
        <end position="22"/>
    </location>
</feature>
<evidence type="ECO:0000256" key="2">
    <source>
        <dbReference type="SAM" id="SignalP"/>
    </source>
</evidence>
<dbReference type="CDD" id="cd13585">
    <property type="entry name" value="PBP2_TMBP_like"/>
    <property type="match status" value="1"/>
</dbReference>
<accession>A0A2N5N7G3</accession>
<dbReference type="InterPro" id="IPR006059">
    <property type="entry name" value="SBP"/>
</dbReference>
<reference evidence="3 4" key="1">
    <citation type="submission" date="2017-05" db="EMBL/GenBank/DDBJ databases">
        <title>Functional genome analysis of Paenibacillus pasadenensis strain R16: insights on endophytic life style and antifungal activity.</title>
        <authorList>
            <person name="Passera A."/>
            <person name="Marcolungo L."/>
            <person name="Casati P."/>
            <person name="Brasca M."/>
            <person name="Quaglino F."/>
            <person name="Delledonne M."/>
        </authorList>
    </citation>
    <scope>NUCLEOTIDE SEQUENCE [LARGE SCALE GENOMIC DNA]</scope>
    <source>
        <strain evidence="3 4">R16</strain>
    </source>
</reference>
<name>A0A2N5N7G3_9BACL</name>
<dbReference type="Gene3D" id="3.40.190.10">
    <property type="entry name" value="Periplasmic binding protein-like II"/>
    <property type="match status" value="1"/>
</dbReference>
<dbReference type="PANTHER" id="PTHR43649">
    <property type="entry name" value="ARABINOSE-BINDING PROTEIN-RELATED"/>
    <property type="match status" value="1"/>
</dbReference>
<proteinExistence type="predicted"/>
<dbReference type="Pfam" id="PF01547">
    <property type="entry name" value="SBP_bac_1"/>
    <property type="match status" value="1"/>
</dbReference>
<evidence type="ECO:0000256" key="1">
    <source>
        <dbReference type="SAM" id="MobiDB-lite"/>
    </source>
</evidence>
<sequence length="452" mass="48395">MGMRKRGTAFTALGLAATVALSGCSGGNSIGDTGASTPAPSASASENGSAAPKAENVTLRIGTWDGGDGLKQQQQIADNYMKEHPNVKIAIESVPDQYGTKLLTQVAAGQAPDVFQVGDGDVKMFMQKGALEDLTPYIGGSSGIDLQDYFESVLDVGKLGDQYYTLPKDYSDIAVYYNKKLFDEAGVAYPQAGWTWDDFYATAKQLTVKKGEKTTQWGANLPGTWLRAILPLIHSYGGSVISPDGKSYDGYMNSDGTVKALELYQDMYQKDKITPSSTDSAAFQGVDLFAAGKVAMTVTGRWPVAEYEKNPELDFGVAQMPAGPAGAANTICYSGYGLYSKSANKDAAWDYLKYLTGPQGQEIMAQYAFTAVKSTTEKLGQSSNEHLKPFLDDIPNIKEFPEKTSEHFSASGGKAMQTVLDKMMLGKPLDIKSELDAAAKQATADLATAQQQ</sequence>
<dbReference type="EMBL" id="NFEZ01000004">
    <property type="protein sequence ID" value="PLT46294.1"/>
    <property type="molecule type" value="Genomic_DNA"/>
</dbReference>
<evidence type="ECO:0000313" key="4">
    <source>
        <dbReference type="Proteomes" id="UP000234789"/>
    </source>
</evidence>
<feature type="compositionally biased region" description="Low complexity" evidence="1">
    <location>
        <begin position="35"/>
        <end position="45"/>
    </location>
</feature>
<dbReference type="Proteomes" id="UP000234789">
    <property type="component" value="Unassembled WGS sequence"/>
</dbReference>
<feature type="chain" id="PRO_5039186352" evidence="2">
    <location>
        <begin position="23"/>
        <end position="452"/>
    </location>
</feature>
<dbReference type="AlphaFoldDB" id="A0A2N5N7G3"/>
<dbReference type="PANTHER" id="PTHR43649:SF12">
    <property type="entry name" value="DIACETYLCHITOBIOSE BINDING PROTEIN DASA"/>
    <property type="match status" value="1"/>
</dbReference>
<organism evidence="3 4">
    <name type="scientific">Paenibacillus pasadenensis</name>
    <dbReference type="NCBI Taxonomy" id="217090"/>
    <lineage>
        <taxon>Bacteria</taxon>
        <taxon>Bacillati</taxon>
        <taxon>Bacillota</taxon>
        <taxon>Bacilli</taxon>
        <taxon>Bacillales</taxon>
        <taxon>Paenibacillaceae</taxon>
        <taxon>Paenibacillus</taxon>
    </lineage>
</organism>
<gene>
    <name evidence="3" type="ORF">B8V81_4725</name>
</gene>
<dbReference type="PROSITE" id="PS51257">
    <property type="entry name" value="PROKAR_LIPOPROTEIN"/>
    <property type="match status" value="1"/>
</dbReference>
<dbReference type="InterPro" id="IPR050490">
    <property type="entry name" value="Bact_solute-bd_prot1"/>
</dbReference>
<dbReference type="SUPFAM" id="SSF53850">
    <property type="entry name" value="Periplasmic binding protein-like II"/>
    <property type="match status" value="1"/>
</dbReference>
<feature type="region of interest" description="Disordered" evidence="1">
    <location>
        <begin position="32"/>
        <end position="54"/>
    </location>
</feature>
<evidence type="ECO:0000313" key="3">
    <source>
        <dbReference type="EMBL" id="PLT46294.1"/>
    </source>
</evidence>
<comment type="caution">
    <text evidence="3">The sequence shown here is derived from an EMBL/GenBank/DDBJ whole genome shotgun (WGS) entry which is preliminary data.</text>
</comment>
<keyword evidence="4" id="KW-1185">Reference proteome</keyword>